<proteinExistence type="predicted"/>
<dbReference type="PATRIC" id="fig|2340.3.peg.1243"/>
<dbReference type="Proteomes" id="UP000030856">
    <property type="component" value="Unassembled WGS sequence"/>
</dbReference>
<feature type="transmembrane region" description="Helical" evidence="1">
    <location>
        <begin position="190"/>
        <end position="213"/>
    </location>
</feature>
<dbReference type="PANTHER" id="PTHR38034">
    <property type="entry name" value="INNER MEMBRANE PROTEIN YPJD"/>
    <property type="match status" value="1"/>
</dbReference>
<keyword evidence="1" id="KW-1133">Transmembrane helix</keyword>
<dbReference type="AlphaFoldDB" id="A0A0B0H651"/>
<dbReference type="Pfam" id="PF01578">
    <property type="entry name" value="Cytochrom_C_asm"/>
    <property type="match status" value="1"/>
</dbReference>
<evidence type="ECO:0000313" key="3">
    <source>
        <dbReference type="EMBL" id="KHF24600.1"/>
    </source>
</evidence>
<comment type="caution">
    <text evidence="3">The sequence shown here is derived from an EMBL/GenBank/DDBJ whole genome shotgun (WGS) entry which is preliminary data.</text>
</comment>
<feature type="domain" description="Cytochrome c assembly protein" evidence="2">
    <location>
        <begin position="57"/>
        <end position="276"/>
    </location>
</feature>
<accession>A0A0B0H651</accession>
<feature type="transmembrane region" description="Helical" evidence="1">
    <location>
        <begin position="136"/>
        <end position="164"/>
    </location>
</feature>
<reference evidence="3 4" key="1">
    <citation type="journal article" date="2014" name="BMC Genomics">
        <title>The genome of the intracellular bacterium of the coastal bivalve, Solemya velum: a blueprint for thriving in and out of symbiosis.</title>
        <authorList>
            <person name="Dmytrenko O."/>
            <person name="Russell S.L."/>
            <person name="Loo W.T."/>
            <person name="Fontanez K.M."/>
            <person name="Liao L."/>
            <person name="Roeselers G."/>
            <person name="Sharma R."/>
            <person name="Stewart F.J."/>
            <person name="Newton I.L."/>
            <person name="Woyke T."/>
            <person name="Wu D."/>
            <person name="Lang J.M."/>
            <person name="Eisen J.A."/>
            <person name="Cavanaugh C.M."/>
        </authorList>
    </citation>
    <scope>NUCLEOTIDE SEQUENCE [LARGE SCALE GENOMIC DNA]</scope>
    <source>
        <strain evidence="3 4">WH</strain>
    </source>
</reference>
<feature type="transmembrane region" description="Helical" evidence="1">
    <location>
        <begin position="106"/>
        <end position="130"/>
    </location>
</feature>
<dbReference type="InterPro" id="IPR002541">
    <property type="entry name" value="Cyt_c_assembly"/>
</dbReference>
<keyword evidence="1" id="KW-0472">Membrane</keyword>
<name>A0A0B0H651_SOVGS</name>
<dbReference type="GO" id="GO:0017004">
    <property type="term" value="P:cytochrome complex assembly"/>
    <property type="evidence" value="ECO:0007669"/>
    <property type="project" value="InterPro"/>
</dbReference>
<evidence type="ECO:0000259" key="2">
    <source>
        <dbReference type="Pfam" id="PF01578"/>
    </source>
</evidence>
<keyword evidence="4" id="KW-1185">Reference proteome</keyword>
<evidence type="ECO:0000256" key="1">
    <source>
        <dbReference type="SAM" id="Phobius"/>
    </source>
</evidence>
<dbReference type="EMBL" id="JRAA01000002">
    <property type="protein sequence ID" value="KHF24600.1"/>
    <property type="molecule type" value="Genomic_DNA"/>
</dbReference>
<dbReference type="InterPro" id="IPR052372">
    <property type="entry name" value="YpjD/HemX"/>
</dbReference>
<dbReference type="GO" id="GO:0020037">
    <property type="term" value="F:heme binding"/>
    <property type="evidence" value="ECO:0007669"/>
    <property type="project" value="InterPro"/>
</dbReference>
<keyword evidence="1" id="KW-0812">Transmembrane</keyword>
<dbReference type="RefSeq" id="WP_230209860.1">
    <property type="nucleotide sequence ID" value="NZ_MPQB01000012.1"/>
</dbReference>
<feature type="transmembrane region" description="Helical" evidence="1">
    <location>
        <begin position="16"/>
        <end position="37"/>
    </location>
</feature>
<dbReference type="GO" id="GO:0005886">
    <property type="term" value="C:plasma membrane"/>
    <property type="evidence" value="ECO:0007669"/>
    <property type="project" value="TreeGrafter"/>
</dbReference>
<protein>
    <submittedName>
        <fullName evidence="3">ABC-type uncharacterized transport system, permease component</fullName>
    </submittedName>
</protein>
<feature type="transmembrane region" description="Helical" evidence="1">
    <location>
        <begin position="225"/>
        <end position="243"/>
    </location>
</feature>
<dbReference type="eggNOG" id="COG4137">
    <property type="taxonomic scope" value="Bacteria"/>
</dbReference>
<dbReference type="PANTHER" id="PTHR38034:SF1">
    <property type="entry name" value="INNER MEMBRANE PROTEIN YPJD"/>
    <property type="match status" value="1"/>
</dbReference>
<dbReference type="STRING" id="2340.JV46_08640"/>
<feature type="transmembrane region" description="Helical" evidence="1">
    <location>
        <begin position="255"/>
        <end position="274"/>
    </location>
</feature>
<gene>
    <name evidence="3" type="ORF">JV46_08640</name>
</gene>
<organism evidence="3 4">
    <name type="scientific">Solemya velum gill symbiont</name>
    <dbReference type="NCBI Taxonomy" id="2340"/>
    <lineage>
        <taxon>Bacteria</taxon>
        <taxon>Pseudomonadati</taxon>
        <taxon>Pseudomonadota</taxon>
        <taxon>Gammaproteobacteria</taxon>
        <taxon>sulfur-oxidizing symbionts</taxon>
    </lineage>
</organism>
<evidence type="ECO:0000313" key="4">
    <source>
        <dbReference type="Proteomes" id="UP000030856"/>
    </source>
</evidence>
<feature type="transmembrane region" description="Helical" evidence="1">
    <location>
        <begin position="77"/>
        <end position="99"/>
    </location>
</feature>
<feature type="transmembrane region" description="Helical" evidence="1">
    <location>
        <begin position="49"/>
        <end position="71"/>
    </location>
</feature>
<sequence>MTQNGRICDDSHMQNILPITVNFLYIAAAIITALRLFGSEKFKSIPRGLVLATGYAAVILHAILLYSTIIVSDGVNLAFFQALSLSGMVIALVLMVSALTKPVENLAIFLFPGIAFAVLFSAASGSAHLLDGTSGWALGIHVIASLLAWSLLAIASMQAILLTIQDRHLHNRQPGGFVRTLPPLQTMESLLFEMIGTGMVLLTLSLVSGFIFLEDMFAQHLVHKTLLSLIAWCVFATLLYGRFKWGWRGRKALKWTLAGFAVLLLAYFGSKAVIELIL</sequence>